<dbReference type="Proteomes" id="UP001630127">
    <property type="component" value="Unassembled WGS sequence"/>
</dbReference>
<protein>
    <recommendedName>
        <fullName evidence="3">RNase H type-1 domain-containing protein</fullName>
    </recommendedName>
</protein>
<evidence type="ECO:0008006" key="3">
    <source>
        <dbReference type="Google" id="ProtNLM"/>
    </source>
</evidence>
<accession>A0ABD3ANQ5</accession>
<keyword evidence="2" id="KW-1185">Reference proteome</keyword>
<name>A0ABD3ANQ5_9GENT</name>
<gene>
    <name evidence="1" type="ORF">ACH5RR_006341</name>
</gene>
<evidence type="ECO:0000313" key="1">
    <source>
        <dbReference type="EMBL" id="KAL3532820.1"/>
    </source>
</evidence>
<reference evidence="1 2" key="1">
    <citation type="submission" date="2024-11" db="EMBL/GenBank/DDBJ databases">
        <title>A near-complete genome assembly of Cinchona calisaya.</title>
        <authorList>
            <person name="Lian D.C."/>
            <person name="Zhao X.W."/>
            <person name="Wei L."/>
        </authorList>
    </citation>
    <scope>NUCLEOTIDE SEQUENCE [LARGE SCALE GENOMIC DNA]</scope>
    <source>
        <tissue evidence="1">Nenye</tissue>
    </source>
</reference>
<proteinExistence type="predicted"/>
<organism evidence="1 2">
    <name type="scientific">Cinchona calisaya</name>
    <dbReference type="NCBI Taxonomy" id="153742"/>
    <lineage>
        <taxon>Eukaryota</taxon>
        <taxon>Viridiplantae</taxon>
        <taxon>Streptophyta</taxon>
        <taxon>Embryophyta</taxon>
        <taxon>Tracheophyta</taxon>
        <taxon>Spermatophyta</taxon>
        <taxon>Magnoliopsida</taxon>
        <taxon>eudicotyledons</taxon>
        <taxon>Gunneridae</taxon>
        <taxon>Pentapetalae</taxon>
        <taxon>asterids</taxon>
        <taxon>lamiids</taxon>
        <taxon>Gentianales</taxon>
        <taxon>Rubiaceae</taxon>
        <taxon>Cinchonoideae</taxon>
        <taxon>Cinchoneae</taxon>
        <taxon>Cinchona</taxon>
    </lineage>
</organism>
<sequence length="145" mass="16360">MVGGLNGSRNQGRRKGAYLSYCELWQIWKDRNSRNFKRKQKKEVEIVQKDMQEWREFLEAKKVEDGKSSMETKRTELASGQGSARGVCAKINIDATATINVRNRKTGWGIVARDGNGTLLKTWAEQENKMGDAVVEQALAIRAAI</sequence>
<dbReference type="AlphaFoldDB" id="A0ABD3ANQ5"/>
<evidence type="ECO:0000313" key="2">
    <source>
        <dbReference type="Proteomes" id="UP001630127"/>
    </source>
</evidence>
<comment type="caution">
    <text evidence="1">The sequence shown here is derived from an EMBL/GenBank/DDBJ whole genome shotgun (WGS) entry which is preliminary data.</text>
</comment>
<dbReference type="EMBL" id="JBJUIK010000003">
    <property type="protein sequence ID" value="KAL3532820.1"/>
    <property type="molecule type" value="Genomic_DNA"/>
</dbReference>